<feature type="domain" description="HTH lysR-type" evidence="5">
    <location>
        <begin position="46"/>
        <end position="104"/>
    </location>
</feature>
<dbReference type="EMBL" id="CABPSI010000001">
    <property type="protein sequence ID" value="VVD71669.1"/>
    <property type="molecule type" value="Genomic_DNA"/>
</dbReference>
<evidence type="ECO:0000259" key="5">
    <source>
        <dbReference type="PROSITE" id="PS50931"/>
    </source>
</evidence>
<comment type="similarity">
    <text evidence="1">Belongs to the LysR transcriptional regulatory family.</text>
</comment>
<dbReference type="Pfam" id="PF00126">
    <property type="entry name" value="HTH_1"/>
    <property type="match status" value="1"/>
</dbReference>
<evidence type="ECO:0000313" key="7">
    <source>
        <dbReference type="Proteomes" id="UP000333828"/>
    </source>
</evidence>
<sequence>MACTVTAHHRRCSISTLLASDGVFTNQLFCVALKENLSIMKAPVFLNALRAFEASARHQSFSAAAAELNVTPAAVGQMVRSLEAWLGVPLFERSSTGRARLVPTQAAQRALPDIRDGFDRLNLGFAKLREGSAVGVLTVTVSPAFAAKWLLPRIDDFQSAWPDTDVRLDTSLKLADFVAQGIDIGVRYGQGHWPGLKAEKLMDEQVFPVCAPSLLREHPSLQHPEDLRGMTLIHDLSVDTAAGFVTWPSWLAHAGVSDVTTRAGLKVNNSAAVLQAAIDGHGIALARSVLVRDDLAAQRLVRLFPEVDCASTLAYYIVYRAECATLPRLAAFRDWLKQAASDQ</sequence>
<dbReference type="PROSITE" id="PS50931">
    <property type="entry name" value="HTH_LYSR"/>
    <property type="match status" value="1"/>
</dbReference>
<keyword evidence="2" id="KW-0805">Transcription regulation</keyword>
<dbReference type="GO" id="GO:0003700">
    <property type="term" value="F:DNA-binding transcription factor activity"/>
    <property type="evidence" value="ECO:0007669"/>
    <property type="project" value="InterPro"/>
</dbReference>
<dbReference type="SUPFAM" id="SSF46785">
    <property type="entry name" value="Winged helix' DNA-binding domain"/>
    <property type="match status" value="1"/>
</dbReference>
<evidence type="ECO:0000256" key="4">
    <source>
        <dbReference type="ARBA" id="ARBA00023163"/>
    </source>
</evidence>
<dbReference type="GO" id="GO:0043565">
    <property type="term" value="F:sequence-specific DNA binding"/>
    <property type="evidence" value="ECO:0007669"/>
    <property type="project" value="TreeGrafter"/>
</dbReference>
<dbReference type="Gene3D" id="3.40.190.10">
    <property type="entry name" value="Periplasmic binding protein-like II"/>
    <property type="match status" value="2"/>
</dbReference>
<dbReference type="InterPro" id="IPR058163">
    <property type="entry name" value="LysR-type_TF_proteobact-type"/>
</dbReference>
<name>A0A5E4SCB8_9BURK</name>
<dbReference type="GO" id="GO:0006351">
    <property type="term" value="P:DNA-templated transcription"/>
    <property type="evidence" value="ECO:0007669"/>
    <property type="project" value="TreeGrafter"/>
</dbReference>
<dbReference type="PANTHER" id="PTHR30537">
    <property type="entry name" value="HTH-TYPE TRANSCRIPTIONAL REGULATOR"/>
    <property type="match status" value="1"/>
</dbReference>
<keyword evidence="7" id="KW-1185">Reference proteome</keyword>
<evidence type="ECO:0000256" key="3">
    <source>
        <dbReference type="ARBA" id="ARBA00023125"/>
    </source>
</evidence>
<proteinExistence type="inferred from homology"/>
<dbReference type="Proteomes" id="UP000333828">
    <property type="component" value="Unassembled WGS sequence"/>
</dbReference>
<reference evidence="6 7" key="1">
    <citation type="submission" date="2019-08" db="EMBL/GenBank/DDBJ databases">
        <authorList>
            <person name="Peeters C."/>
        </authorList>
    </citation>
    <scope>NUCLEOTIDE SEQUENCE [LARGE SCALE GENOMIC DNA]</scope>
    <source>
        <strain evidence="6 7">LMG 31115</strain>
    </source>
</reference>
<evidence type="ECO:0000256" key="1">
    <source>
        <dbReference type="ARBA" id="ARBA00009437"/>
    </source>
</evidence>
<dbReference type="Pfam" id="PF03466">
    <property type="entry name" value="LysR_substrate"/>
    <property type="match status" value="1"/>
</dbReference>
<dbReference type="Gene3D" id="1.10.10.10">
    <property type="entry name" value="Winged helix-like DNA-binding domain superfamily/Winged helix DNA-binding domain"/>
    <property type="match status" value="1"/>
</dbReference>
<dbReference type="CDD" id="cd08432">
    <property type="entry name" value="PBP2_GcdR_TrpI_HvrB_AmpR_like"/>
    <property type="match status" value="1"/>
</dbReference>
<dbReference type="InterPro" id="IPR000847">
    <property type="entry name" value="LysR_HTH_N"/>
</dbReference>
<dbReference type="InterPro" id="IPR036388">
    <property type="entry name" value="WH-like_DNA-bd_sf"/>
</dbReference>
<keyword evidence="4" id="KW-0804">Transcription</keyword>
<organism evidence="6 7">
    <name type="scientific">Pandoraea iniqua</name>
    <dbReference type="NCBI Taxonomy" id="2508288"/>
    <lineage>
        <taxon>Bacteria</taxon>
        <taxon>Pseudomonadati</taxon>
        <taxon>Pseudomonadota</taxon>
        <taxon>Betaproteobacteria</taxon>
        <taxon>Burkholderiales</taxon>
        <taxon>Burkholderiaceae</taxon>
        <taxon>Pandoraea</taxon>
    </lineage>
</organism>
<accession>A0A5E4SCB8</accession>
<dbReference type="PRINTS" id="PR00039">
    <property type="entry name" value="HTHLYSR"/>
</dbReference>
<dbReference type="PANTHER" id="PTHR30537:SF74">
    <property type="entry name" value="HTH-TYPE TRANSCRIPTIONAL REGULATOR TRPI"/>
    <property type="match status" value="1"/>
</dbReference>
<evidence type="ECO:0000313" key="6">
    <source>
        <dbReference type="EMBL" id="VVD71669.1"/>
    </source>
</evidence>
<dbReference type="AlphaFoldDB" id="A0A5E4SCB8"/>
<dbReference type="NCBIfam" id="NF008352">
    <property type="entry name" value="PRK11139.1"/>
    <property type="match status" value="1"/>
</dbReference>
<evidence type="ECO:0000256" key="2">
    <source>
        <dbReference type="ARBA" id="ARBA00023015"/>
    </source>
</evidence>
<dbReference type="InterPro" id="IPR036390">
    <property type="entry name" value="WH_DNA-bd_sf"/>
</dbReference>
<protein>
    <submittedName>
        <fullName evidence="6">Glycine cleavage system transcriptional activator</fullName>
    </submittedName>
</protein>
<keyword evidence="3" id="KW-0238">DNA-binding</keyword>
<gene>
    <name evidence="6" type="primary">gcvA_1</name>
    <name evidence="6" type="ORF">PIN31115_00634</name>
</gene>
<dbReference type="InterPro" id="IPR005119">
    <property type="entry name" value="LysR_subst-bd"/>
</dbReference>
<dbReference type="SUPFAM" id="SSF53850">
    <property type="entry name" value="Periplasmic binding protein-like II"/>
    <property type="match status" value="1"/>
</dbReference>